<dbReference type="PANTHER" id="PTHR38364:SF1">
    <property type="entry name" value="OS04G0475300 PROTEIN"/>
    <property type="match status" value="1"/>
</dbReference>
<gene>
    <name evidence="2" type="ORF">ACMD2_04286</name>
</gene>
<protein>
    <submittedName>
        <fullName evidence="2">Uncharacterized protein</fullName>
    </submittedName>
</protein>
<feature type="region of interest" description="Disordered" evidence="1">
    <location>
        <begin position="126"/>
        <end position="183"/>
    </location>
</feature>
<accession>A0A199UEI3</accession>
<sequence length="183" mass="20111">MAATWVERSVVLSHVLTHPTPTPCLHSQLLVASRVPCFLRWEYPPFLCSDSDSDSTGLLLLRWCVGSLFLPRAAALGLARSSWRCQCPFQQPPPLRLSAAVDPPPDRWTSAERRAYLRRLRLRRRRLRPSASASPRSSSSPPPTSPSSPSSSGNPSPSSAASPPPQNPRNQNQTKSIVIPSRT</sequence>
<dbReference type="AlphaFoldDB" id="A0A199UEI3"/>
<proteinExistence type="predicted"/>
<organism evidence="2 3">
    <name type="scientific">Ananas comosus</name>
    <name type="common">Pineapple</name>
    <name type="synonym">Ananas ananas</name>
    <dbReference type="NCBI Taxonomy" id="4615"/>
    <lineage>
        <taxon>Eukaryota</taxon>
        <taxon>Viridiplantae</taxon>
        <taxon>Streptophyta</taxon>
        <taxon>Embryophyta</taxon>
        <taxon>Tracheophyta</taxon>
        <taxon>Spermatophyta</taxon>
        <taxon>Magnoliopsida</taxon>
        <taxon>Liliopsida</taxon>
        <taxon>Poales</taxon>
        <taxon>Bromeliaceae</taxon>
        <taxon>Bromelioideae</taxon>
        <taxon>Ananas</taxon>
    </lineage>
</organism>
<dbReference type="PANTHER" id="PTHR38364">
    <property type="entry name" value="OSJNBA0022H21.9 PROTEIN"/>
    <property type="match status" value="1"/>
</dbReference>
<feature type="compositionally biased region" description="Low complexity" evidence="1">
    <location>
        <begin position="129"/>
        <end position="139"/>
    </location>
</feature>
<dbReference type="STRING" id="4615.A0A199UEI3"/>
<dbReference type="EMBL" id="LSRQ01008359">
    <property type="protein sequence ID" value="OAY63277.1"/>
    <property type="molecule type" value="Genomic_DNA"/>
</dbReference>
<comment type="caution">
    <text evidence="2">The sequence shown here is derived from an EMBL/GenBank/DDBJ whole genome shotgun (WGS) entry which is preliminary data.</text>
</comment>
<feature type="compositionally biased region" description="Low complexity" evidence="1">
    <location>
        <begin position="147"/>
        <end position="161"/>
    </location>
</feature>
<dbReference type="Proteomes" id="UP000092600">
    <property type="component" value="Unassembled WGS sequence"/>
</dbReference>
<evidence type="ECO:0000313" key="3">
    <source>
        <dbReference type="Proteomes" id="UP000092600"/>
    </source>
</evidence>
<feature type="compositionally biased region" description="Polar residues" evidence="1">
    <location>
        <begin position="168"/>
        <end position="183"/>
    </location>
</feature>
<reference evidence="2 3" key="1">
    <citation type="journal article" date="2016" name="DNA Res.">
        <title>The draft genome of MD-2 pineapple using hybrid error correction of long reads.</title>
        <authorList>
            <person name="Redwan R.M."/>
            <person name="Saidin A."/>
            <person name="Kumar S.V."/>
        </authorList>
    </citation>
    <scope>NUCLEOTIDE SEQUENCE [LARGE SCALE GENOMIC DNA]</scope>
    <source>
        <strain evidence="3">cv. MD2</strain>
        <tissue evidence="2">Leaf</tissue>
    </source>
</reference>
<evidence type="ECO:0000256" key="1">
    <source>
        <dbReference type="SAM" id="MobiDB-lite"/>
    </source>
</evidence>
<evidence type="ECO:0000313" key="2">
    <source>
        <dbReference type="EMBL" id="OAY63277.1"/>
    </source>
</evidence>
<name>A0A199UEI3_ANACO</name>